<keyword evidence="3" id="KW-1185">Reference proteome</keyword>
<protein>
    <submittedName>
        <fullName evidence="2">Uncharacterized protein</fullName>
    </submittedName>
</protein>
<proteinExistence type="predicted"/>
<evidence type="ECO:0000313" key="2">
    <source>
        <dbReference type="EMBL" id="QCQ20814.1"/>
    </source>
</evidence>
<dbReference type="AlphaFoldDB" id="A0A4P8KZR6"/>
<gene>
    <name evidence="2" type="ORF">FDQ92_00515</name>
</gene>
<accession>A0A4P8KZR6</accession>
<dbReference type="EMBL" id="CP040098">
    <property type="protein sequence ID" value="QCQ20814.1"/>
    <property type="molecule type" value="Genomic_DNA"/>
</dbReference>
<reference evidence="2 3" key="1">
    <citation type="submission" date="2019-05" db="EMBL/GenBank/DDBJ databases">
        <title>The Complete Genome Sequence of the n-alkane-degrading Desulfoglaeba alkanexedens ALDC reveals multiple alkylsuccinate synthase gene clusters.</title>
        <authorList>
            <person name="Callaghan A.V."/>
            <person name="Davidova I.A."/>
            <person name="Duncan K.E."/>
            <person name="Morris B."/>
            <person name="McInerney M.J."/>
        </authorList>
    </citation>
    <scope>NUCLEOTIDE SEQUENCE [LARGE SCALE GENOMIC DNA]</scope>
    <source>
        <strain evidence="2 3">ALDC</strain>
    </source>
</reference>
<evidence type="ECO:0000313" key="3">
    <source>
        <dbReference type="Proteomes" id="UP000298602"/>
    </source>
</evidence>
<feature type="region of interest" description="Disordered" evidence="1">
    <location>
        <begin position="1"/>
        <end position="37"/>
    </location>
</feature>
<dbReference type="KEGG" id="dax:FDQ92_00515"/>
<dbReference type="RefSeq" id="WP_137422784.1">
    <property type="nucleotide sequence ID" value="NZ_CP040098.1"/>
</dbReference>
<sequence length="76" mass="8678">MRKDGGAMKSKSGEIKGNRCSKAFKSLGKTSGRRKAMPKTVELEIIQAMDRSKKNVELLRAKREVDQRKLHQPFDF</sequence>
<organism evidence="2 3">
    <name type="scientific">Desulfoglaeba alkanexedens ALDC</name>
    <dbReference type="NCBI Taxonomy" id="980445"/>
    <lineage>
        <taxon>Bacteria</taxon>
        <taxon>Pseudomonadati</taxon>
        <taxon>Thermodesulfobacteriota</taxon>
        <taxon>Syntrophobacteria</taxon>
        <taxon>Syntrophobacterales</taxon>
        <taxon>Syntrophobacteraceae</taxon>
        <taxon>Desulfoglaeba</taxon>
    </lineage>
</organism>
<name>A0A4P8KZR6_9BACT</name>
<feature type="compositionally biased region" description="Basic and acidic residues" evidence="1">
    <location>
        <begin position="1"/>
        <end position="17"/>
    </location>
</feature>
<dbReference type="Proteomes" id="UP000298602">
    <property type="component" value="Chromosome"/>
</dbReference>
<evidence type="ECO:0000256" key="1">
    <source>
        <dbReference type="SAM" id="MobiDB-lite"/>
    </source>
</evidence>
<reference evidence="2 3" key="2">
    <citation type="submission" date="2019-05" db="EMBL/GenBank/DDBJ databases">
        <authorList>
            <person name="Suflita J.M."/>
            <person name="Marks C.R."/>
        </authorList>
    </citation>
    <scope>NUCLEOTIDE SEQUENCE [LARGE SCALE GENOMIC DNA]</scope>
    <source>
        <strain evidence="2 3">ALDC</strain>
    </source>
</reference>